<dbReference type="InterPro" id="IPR036291">
    <property type="entry name" value="NAD(P)-bd_dom_sf"/>
</dbReference>
<dbReference type="Proteomes" id="UP000010931">
    <property type="component" value="Unassembled WGS sequence"/>
</dbReference>
<evidence type="ECO:0000313" key="3">
    <source>
        <dbReference type="Proteomes" id="UP000010931"/>
    </source>
</evidence>
<dbReference type="InterPro" id="IPR001509">
    <property type="entry name" value="Epimerase_deHydtase"/>
</dbReference>
<evidence type="ECO:0000259" key="1">
    <source>
        <dbReference type="Pfam" id="PF01370"/>
    </source>
</evidence>
<dbReference type="GO" id="GO:0004029">
    <property type="term" value="F:aldehyde dehydrogenase (NAD+) activity"/>
    <property type="evidence" value="ECO:0007669"/>
    <property type="project" value="TreeGrafter"/>
</dbReference>
<gene>
    <name evidence="2" type="ORF">STRTUCAR8_03801</name>
</gene>
<proteinExistence type="predicted"/>
<feature type="domain" description="NAD-dependent epimerase/dehydratase" evidence="1">
    <location>
        <begin position="42"/>
        <end position="250"/>
    </location>
</feature>
<accession>L7F8N8</accession>
<sequence>MMPDPHCAYRNRSWTWEGSPAQGGNIRRALARQRQQGCFMRVFVTGASGFVGSAVVRELLDAGHEVTGMVRSDEAAASLKETGAEVLRGTLEDLDGLRAGAAASEGVIHTAYVHDFKDMAEAARTDLRAVETFGEALAESGRPLLICSGTAFSPGVLATEDDPGDPSRSHMYRLASETAMTALAERGVRTSVVRLPPSVHGEGEYGFVPRLIDIARAKGVSAYPGDGTNRWAAGHRTDVARLFRLALESAPAGTRLHAVGEEGVPVREIAEAIGRGLELPVTSVPAAETEDHFGGWATSSPSTFRHRAP</sequence>
<dbReference type="PANTHER" id="PTHR48079:SF6">
    <property type="entry name" value="NAD(P)-BINDING DOMAIN-CONTAINING PROTEIN-RELATED"/>
    <property type="match status" value="1"/>
</dbReference>
<dbReference type="SUPFAM" id="SSF51735">
    <property type="entry name" value="NAD(P)-binding Rossmann-fold domains"/>
    <property type="match status" value="1"/>
</dbReference>
<dbReference type="PATRIC" id="fig|698760.3.peg.3679"/>
<dbReference type="STRING" id="85558.T45_00469"/>
<dbReference type="Pfam" id="PF01370">
    <property type="entry name" value="Epimerase"/>
    <property type="match status" value="1"/>
</dbReference>
<dbReference type="CDD" id="cd05262">
    <property type="entry name" value="SDR_a7"/>
    <property type="match status" value="1"/>
</dbReference>
<keyword evidence="3" id="KW-1185">Reference proteome</keyword>
<protein>
    <submittedName>
        <fullName evidence="2">NAD-binding protein</fullName>
    </submittedName>
</protein>
<dbReference type="GO" id="GO:0005737">
    <property type="term" value="C:cytoplasm"/>
    <property type="evidence" value="ECO:0007669"/>
    <property type="project" value="TreeGrafter"/>
</dbReference>
<dbReference type="Gene3D" id="3.40.50.720">
    <property type="entry name" value="NAD(P)-binding Rossmann-like Domain"/>
    <property type="match status" value="1"/>
</dbReference>
<dbReference type="InterPro" id="IPR051783">
    <property type="entry name" value="NAD(P)-dependent_oxidoreduct"/>
</dbReference>
<dbReference type="PANTHER" id="PTHR48079">
    <property type="entry name" value="PROTEIN YEEZ"/>
    <property type="match status" value="1"/>
</dbReference>
<dbReference type="EMBL" id="AEJB01000276">
    <property type="protein sequence ID" value="ELP67577.1"/>
    <property type="molecule type" value="Genomic_DNA"/>
</dbReference>
<reference evidence="2 3" key="1">
    <citation type="journal article" date="2011" name="Plasmid">
        <title>Streptomyces turgidiscabies Car8 contains a modular pathogenicity island that shares virulence genes with other actinobacterial plant pathogens.</title>
        <authorList>
            <person name="Huguet-Tapia J.C."/>
            <person name="Badger J.H."/>
            <person name="Loria R."/>
            <person name="Pettis G.S."/>
        </authorList>
    </citation>
    <scope>NUCLEOTIDE SEQUENCE [LARGE SCALE GENOMIC DNA]</scope>
    <source>
        <strain evidence="2 3">Car8</strain>
    </source>
</reference>
<comment type="caution">
    <text evidence="2">The sequence shown here is derived from an EMBL/GenBank/DDBJ whole genome shotgun (WGS) entry which is preliminary data.</text>
</comment>
<name>L7F8N8_STRT8</name>
<organism evidence="2 3">
    <name type="scientific">Streptomyces turgidiscabies (strain Car8)</name>
    <dbReference type="NCBI Taxonomy" id="698760"/>
    <lineage>
        <taxon>Bacteria</taxon>
        <taxon>Bacillati</taxon>
        <taxon>Actinomycetota</taxon>
        <taxon>Actinomycetes</taxon>
        <taxon>Kitasatosporales</taxon>
        <taxon>Streptomycetaceae</taxon>
        <taxon>Streptomyces</taxon>
    </lineage>
</organism>
<dbReference type="AlphaFoldDB" id="L7F8N8"/>
<evidence type="ECO:0000313" key="2">
    <source>
        <dbReference type="EMBL" id="ELP67577.1"/>
    </source>
</evidence>